<sequence>MEAVRTFSRTLAATHERQQEADADWLVVQRVQAGEVAAFDELITRYRGRVYGMVYNMTSNREDAADLTQDAFIKAFRSINRFQGQSSFFTWLYRIAVNTTLTHLRKNRLRSFFSLEKVDENDRQSAEVIEALTDNSGAERGTLVRELQERLNEAMQKLSIKHRTVVTLFEIDGLSHQQIAEIMNCSVGTVRSRLHYAKQQLQSELQVFLRT</sequence>
<dbReference type="InterPro" id="IPR013325">
    <property type="entry name" value="RNA_pol_sigma_r2"/>
</dbReference>
<protein>
    <submittedName>
        <fullName evidence="7">RNA polymerase subunit sigma-24</fullName>
    </submittedName>
</protein>
<evidence type="ECO:0000256" key="2">
    <source>
        <dbReference type="ARBA" id="ARBA00023015"/>
    </source>
</evidence>
<accession>A0A139SSR2</accession>
<evidence type="ECO:0000256" key="1">
    <source>
        <dbReference type="ARBA" id="ARBA00010641"/>
    </source>
</evidence>
<dbReference type="PANTHER" id="PTHR43133">
    <property type="entry name" value="RNA POLYMERASE ECF-TYPE SIGMA FACTO"/>
    <property type="match status" value="1"/>
</dbReference>
<name>A0A139SSR2_9BACT</name>
<dbReference type="GO" id="GO:0006352">
    <property type="term" value="P:DNA-templated transcription initiation"/>
    <property type="evidence" value="ECO:0007669"/>
    <property type="project" value="InterPro"/>
</dbReference>
<dbReference type="GO" id="GO:0003677">
    <property type="term" value="F:DNA binding"/>
    <property type="evidence" value="ECO:0007669"/>
    <property type="project" value="InterPro"/>
</dbReference>
<dbReference type="OrthoDB" id="9784984at2"/>
<dbReference type="CDD" id="cd06171">
    <property type="entry name" value="Sigma70_r4"/>
    <property type="match status" value="1"/>
</dbReference>
<keyword evidence="4" id="KW-0804">Transcription</keyword>
<dbReference type="InterPro" id="IPR014284">
    <property type="entry name" value="RNA_pol_sigma-70_dom"/>
</dbReference>
<proteinExistence type="inferred from homology"/>
<comment type="similarity">
    <text evidence="1">Belongs to the sigma-70 factor family. ECF subfamily.</text>
</comment>
<dbReference type="AlphaFoldDB" id="A0A139SSR2"/>
<evidence type="ECO:0000256" key="4">
    <source>
        <dbReference type="ARBA" id="ARBA00023163"/>
    </source>
</evidence>
<dbReference type="EMBL" id="LSZQ01000013">
    <property type="protein sequence ID" value="KXU37625.1"/>
    <property type="molecule type" value="Genomic_DNA"/>
</dbReference>
<reference evidence="8" key="1">
    <citation type="submission" date="2016-02" db="EMBL/GenBank/DDBJ databases">
        <authorList>
            <person name="Sanders J.G."/>
            <person name="Lin J.Y."/>
            <person name="Wertz J.T."/>
            <person name="Russell J.A."/>
            <person name="Moreau C.S."/>
            <person name="Powell S."/>
        </authorList>
    </citation>
    <scope>NUCLEOTIDE SEQUENCE [LARGE SCALE GENOMIC DNA]</scope>
    <source>
        <strain evidence="8">CAG34</strain>
    </source>
</reference>
<dbReference type="InterPro" id="IPR013324">
    <property type="entry name" value="RNA_pol_sigma_r3/r4-like"/>
</dbReference>
<keyword evidence="2" id="KW-0805">Transcription regulation</keyword>
<dbReference type="SUPFAM" id="SSF88946">
    <property type="entry name" value="Sigma2 domain of RNA polymerase sigma factors"/>
    <property type="match status" value="1"/>
</dbReference>
<dbReference type="Gene3D" id="1.10.1740.10">
    <property type="match status" value="1"/>
</dbReference>
<evidence type="ECO:0000259" key="6">
    <source>
        <dbReference type="Pfam" id="PF08281"/>
    </source>
</evidence>
<dbReference type="Pfam" id="PF04542">
    <property type="entry name" value="Sigma70_r2"/>
    <property type="match status" value="1"/>
</dbReference>
<dbReference type="Proteomes" id="UP000070058">
    <property type="component" value="Unassembled WGS sequence"/>
</dbReference>
<dbReference type="InterPro" id="IPR039425">
    <property type="entry name" value="RNA_pol_sigma-70-like"/>
</dbReference>
<gene>
    <name evidence="7" type="ORF">AXK11_02030</name>
</gene>
<keyword evidence="3" id="KW-0731">Sigma factor</keyword>
<evidence type="ECO:0000256" key="3">
    <source>
        <dbReference type="ARBA" id="ARBA00023082"/>
    </source>
</evidence>
<evidence type="ECO:0000313" key="7">
    <source>
        <dbReference type="EMBL" id="KXU37625.1"/>
    </source>
</evidence>
<evidence type="ECO:0000259" key="5">
    <source>
        <dbReference type="Pfam" id="PF04542"/>
    </source>
</evidence>
<feature type="domain" description="RNA polymerase sigma-70 region 2" evidence="5">
    <location>
        <begin position="42"/>
        <end position="108"/>
    </location>
</feature>
<dbReference type="SUPFAM" id="SSF88659">
    <property type="entry name" value="Sigma3 and sigma4 domains of RNA polymerase sigma factors"/>
    <property type="match status" value="1"/>
</dbReference>
<dbReference type="Gene3D" id="1.10.10.10">
    <property type="entry name" value="Winged helix-like DNA-binding domain superfamily/Winged helix DNA-binding domain"/>
    <property type="match status" value="1"/>
</dbReference>
<dbReference type="RefSeq" id="WP_068628801.1">
    <property type="nucleotide sequence ID" value="NZ_LSZQ01000013.1"/>
</dbReference>
<evidence type="ECO:0000313" key="8">
    <source>
        <dbReference type="Proteomes" id="UP000070058"/>
    </source>
</evidence>
<dbReference type="InterPro" id="IPR007627">
    <property type="entry name" value="RNA_pol_sigma70_r2"/>
</dbReference>
<dbReference type="InterPro" id="IPR013249">
    <property type="entry name" value="RNA_pol_sigma70_r4_t2"/>
</dbReference>
<dbReference type="GO" id="GO:0016987">
    <property type="term" value="F:sigma factor activity"/>
    <property type="evidence" value="ECO:0007669"/>
    <property type="project" value="UniProtKB-KW"/>
</dbReference>
<keyword evidence="8" id="KW-1185">Reference proteome</keyword>
<organism evidence="7 8">
    <name type="scientific">Cephaloticoccus primus</name>
    <dbReference type="NCBI Taxonomy" id="1548207"/>
    <lineage>
        <taxon>Bacteria</taxon>
        <taxon>Pseudomonadati</taxon>
        <taxon>Verrucomicrobiota</taxon>
        <taxon>Opitutia</taxon>
        <taxon>Opitutales</taxon>
        <taxon>Opitutaceae</taxon>
        <taxon>Cephaloticoccus</taxon>
    </lineage>
</organism>
<dbReference type="PANTHER" id="PTHR43133:SF53">
    <property type="entry name" value="ECF RNA POLYMERASE SIGMA-E FACTOR"/>
    <property type="match status" value="1"/>
</dbReference>
<dbReference type="Pfam" id="PF08281">
    <property type="entry name" value="Sigma70_r4_2"/>
    <property type="match status" value="1"/>
</dbReference>
<feature type="domain" description="RNA polymerase sigma factor 70 region 4 type 2" evidence="6">
    <location>
        <begin position="149"/>
        <end position="201"/>
    </location>
</feature>
<dbReference type="NCBIfam" id="TIGR02937">
    <property type="entry name" value="sigma70-ECF"/>
    <property type="match status" value="1"/>
</dbReference>
<dbReference type="STRING" id="1548207.AXK11_02030"/>
<comment type="caution">
    <text evidence="7">The sequence shown here is derived from an EMBL/GenBank/DDBJ whole genome shotgun (WGS) entry which is preliminary data.</text>
</comment>
<dbReference type="InterPro" id="IPR036388">
    <property type="entry name" value="WH-like_DNA-bd_sf"/>
</dbReference>